<dbReference type="PANTHER" id="PTHR11911">
    <property type="entry name" value="INOSINE-5-MONOPHOSPHATE DEHYDROGENASE RELATED"/>
    <property type="match status" value="1"/>
</dbReference>
<feature type="binding site" evidence="13 15">
    <location>
        <begin position="341"/>
        <end position="343"/>
    </location>
    <ligand>
        <name>IMP</name>
        <dbReference type="ChEBI" id="CHEBI:58053"/>
    </ligand>
</feature>
<dbReference type="RefSeq" id="WP_213111912.1">
    <property type="nucleotide sequence ID" value="NZ_JAGYPJ010000001.1"/>
</dbReference>
<keyword evidence="4 13" id="KW-0479">Metal-binding</keyword>
<dbReference type="InterPro" id="IPR005990">
    <property type="entry name" value="IMP_DH"/>
</dbReference>
<reference evidence="22 23" key="1">
    <citation type="submission" date="2021-05" db="EMBL/GenBank/DDBJ databases">
        <title>Novel Bacillus species.</title>
        <authorList>
            <person name="Liu G."/>
        </authorList>
    </citation>
    <scope>NUCLEOTIDE SEQUENCE [LARGE SCALE GENOMIC DNA]</scope>
    <source>
        <strain evidence="22 23">FJAT-49732</strain>
    </source>
</reference>
<organism evidence="22 23">
    <name type="scientific">Lederbergia citrisecunda</name>
    <dbReference type="NCBI Taxonomy" id="2833583"/>
    <lineage>
        <taxon>Bacteria</taxon>
        <taxon>Bacillati</taxon>
        <taxon>Bacillota</taxon>
        <taxon>Bacilli</taxon>
        <taxon>Bacillales</taxon>
        <taxon>Bacillaceae</taxon>
        <taxon>Lederbergia</taxon>
    </lineage>
</organism>
<evidence type="ECO:0000256" key="5">
    <source>
        <dbReference type="ARBA" id="ARBA00022737"/>
    </source>
</evidence>
<feature type="binding site" evidence="13">
    <location>
        <position position="470"/>
    </location>
    <ligand>
        <name>K(+)</name>
        <dbReference type="ChEBI" id="CHEBI:29103"/>
        <note>ligand shared between two tetrameric partners</note>
    </ligand>
</feature>
<evidence type="ECO:0000256" key="18">
    <source>
        <dbReference type="PROSITE-ProRule" id="PRU00703"/>
    </source>
</evidence>
<dbReference type="AlphaFoldDB" id="A0A942YM85"/>
<evidence type="ECO:0000259" key="21">
    <source>
        <dbReference type="PROSITE" id="PS51371"/>
    </source>
</evidence>
<keyword evidence="10 13" id="KW-0520">NAD</keyword>
<keyword evidence="5" id="KW-0677">Repeat</keyword>
<comment type="cofactor">
    <cofactor evidence="1 13">
        <name>K(+)</name>
        <dbReference type="ChEBI" id="CHEBI:29103"/>
    </cofactor>
</comment>
<dbReference type="InterPro" id="IPR046342">
    <property type="entry name" value="CBS_dom_sf"/>
</dbReference>
<evidence type="ECO:0000256" key="19">
    <source>
        <dbReference type="RuleBase" id="RU003927"/>
    </source>
</evidence>
<dbReference type="InterPro" id="IPR001093">
    <property type="entry name" value="IMP_DH_GMPRt"/>
</dbReference>
<dbReference type="EC" id="1.1.1.205" evidence="13 20"/>
<evidence type="ECO:0000256" key="1">
    <source>
        <dbReference type="ARBA" id="ARBA00001958"/>
    </source>
</evidence>
<evidence type="ECO:0000256" key="4">
    <source>
        <dbReference type="ARBA" id="ARBA00022723"/>
    </source>
</evidence>
<feature type="binding site" description="in other chain" evidence="13 17">
    <location>
        <position position="303"/>
    </location>
    <ligand>
        <name>K(+)</name>
        <dbReference type="ChEBI" id="CHEBI:29103"/>
        <note>ligand shared between two tetrameric partners</note>
    </ligand>
</feature>
<feature type="binding site" evidence="16">
    <location>
        <begin position="251"/>
        <end position="253"/>
    </location>
    <ligand>
        <name>NAD(+)</name>
        <dbReference type="ChEBI" id="CHEBI:57540"/>
    </ligand>
</feature>
<dbReference type="GO" id="GO:0006177">
    <property type="term" value="P:GMP biosynthetic process"/>
    <property type="evidence" value="ECO:0007669"/>
    <property type="project" value="UniProtKB-UniRule"/>
</dbReference>
<evidence type="ECO:0000256" key="15">
    <source>
        <dbReference type="PIRSR" id="PIRSR000130-2"/>
    </source>
</evidence>
<keyword evidence="7 13" id="KW-0658">Purine biosynthesis</keyword>
<evidence type="ECO:0000313" key="22">
    <source>
        <dbReference type="EMBL" id="MBS4201437.1"/>
    </source>
</evidence>
<keyword evidence="8 13" id="KW-0630">Potassium</keyword>
<dbReference type="HAMAP" id="MF_01964">
    <property type="entry name" value="IMPDH"/>
    <property type="match status" value="1"/>
</dbReference>
<dbReference type="SUPFAM" id="SSF54631">
    <property type="entry name" value="CBS-domain pair"/>
    <property type="match status" value="1"/>
</dbReference>
<feature type="binding site" evidence="13 16">
    <location>
        <begin position="301"/>
        <end position="303"/>
    </location>
    <ligand>
        <name>NAD(+)</name>
        <dbReference type="ChEBI" id="CHEBI:57540"/>
    </ligand>
</feature>
<keyword evidence="9 13" id="KW-0560">Oxidoreductase</keyword>
<feature type="binding site" evidence="13">
    <location>
        <position position="472"/>
    </location>
    <ligand>
        <name>K(+)</name>
        <dbReference type="ChEBI" id="CHEBI:29103"/>
        <note>ligand shared between two tetrameric partners</note>
    </ligand>
</feature>
<evidence type="ECO:0000256" key="6">
    <source>
        <dbReference type="ARBA" id="ARBA00022749"/>
    </source>
</evidence>
<keyword evidence="23" id="KW-1185">Reference proteome</keyword>
<feature type="domain" description="CBS" evidence="21">
    <location>
        <begin position="157"/>
        <end position="217"/>
    </location>
</feature>
<dbReference type="InterPro" id="IPR015875">
    <property type="entry name" value="IMP_DH/GMP_Rdtase_CS"/>
</dbReference>
<name>A0A942YM85_9BACI</name>
<dbReference type="FunFam" id="3.20.20.70:FF:000003">
    <property type="entry name" value="GMP reductase"/>
    <property type="match status" value="1"/>
</dbReference>
<accession>A0A942YM85</accession>
<dbReference type="CDD" id="cd04601">
    <property type="entry name" value="CBS_pair_IMPDH"/>
    <property type="match status" value="1"/>
</dbReference>
<dbReference type="SMART" id="SM01240">
    <property type="entry name" value="IMPDH"/>
    <property type="match status" value="1"/>
</dbReference>
<dbReference type="Pfam" id="PF00478">
    <property type="entry name" value="IMPDH"/>
    <property type="match status" value="1"/>
</dbReference>
<dbReference type="EMBL" id="JAGYPJ010000001">
    <property type="protein sequence ID" value="MBS4201437.1"/>
    <property type="molecule type" value="Genomic_DNA"/>
</dbReference>
<feature type="active site" description="Thioimidate intermediate" evidence="13 14">
    <location>
        <position position="308"/>
    </location>
</feature>
<dbReference type="InterPro" id="IPR000644">
    <property type="entry name" value="CBS_dom"/>
</dbReference>
<evidence type="ECO:0000256" key="11">
    <source>
        <dbReference type="ARBA" id="ARBA00023122"/>
    </source>
</evidence>
<comment type="caution">
    <text evidence="22">The sequence shown here is derived from an EMBL/GenBank/DDBJ whole genome shotgun (WGS) entry which is preliminary data.</text>
</comment>
<feature type="binding site" evidence="13 15">
    <location>
        <position position="416"/>
    </location>
    <ligand>
        <name>IMP</name>
        <dbReference type="ChEBI" id="CHEBI:58053"/>
    </ligand>
</feature>
<dbReference type="Pfam" id="PF00571">
    <property type="entry name" value="CBS"/>
    <property type="match status" value="2"/>
</dbReference>
<proteinExistence type="inferred from homology"/>
<comment type="function">
    <text evidence="13">Catalyzes the conversion of inosine 5'-phosphate (IMP) to xanthosine 5'-phosphate (XMP), the first committed and rate-limiting step in the de novo synthesis of guanine nucleotides, and therefore plays an important role in the regulation of cell growth.</text>
</comment>
<dbReference type="GO" id="GO:0003938">
    <property type="term" value="F:IMP dehydrogenase activity"/>
    <property type="evidence" value="ECO:0007669"/>
    <property type="project" value="UniProtKB-UniRule"/>
</dbReference>
<evidence type="ECO:0000256" key="10">
    <source>
        <dbReference type="ARBA" id="ARBA00023027"/>
    </source>
</evidence>
<dbReference type="CDD" id="cd00381">
    <property type="entry name" value="IMPDH"/>
    <property type="match status" value="1"/>
</dbReference>
<feature type="binding site" evidence="13 15">
    <location>
        <begin position="364"/>
        <end position="365"/>
    </location>
    <ligand>
        <name>IMP</name>
        <dbReference type="ChEBI" id="CHEBI:58053"/>
    </ligand>
</feature>
<feature type="binding site" evidence="13">
    <location>
        <position position="471"/>
    </location>
    <ligand>
        <name>K(+)</name>
        <dbReference type="ChEBI" id="CHEBI:29103"/>
        <note>ligand shared between two tetrameric partners</note>
    </ligand>
</feature>
<dbReference type="SMART" id="SM00116">
    <property type="entry name" value="CBS"/>
    <property type="match status" value="2"/>
</dbReference>
<comment type="activity regulation">
    <text evidence="13">Mycophenolic acid (MPA) is a non-competitive inhibitor that prevents formation of the closed enzyme conformation by binding to the same site as the amobile flap. In contrast, mizoribine monophosphate (MZP) is a competitive inhibitor that induces the closed conformation. MPA is a potent inhibitor of mammalian IMPDHs but a poor inhibitor of the bacterial enzymes. MZP is a more potent inhibitor of bacterial IMPDH.</text>
</comment>
<dbReference type="GO" id="GO:0006183">
    <property type="term" value="P:GTP biosynthetic process"/>
    <property type="evidence" value="ECO:0007669"/>
    <property type="project" value="TreeGrafter"/>
</dbReference>
<dbReference type="PROSITE" id="PS51371">
    <property type="entry name" value="CBS"/>
    <property type="match status" value="2"/>
</dbReference>
<dbReference type="Gene3D" id="3.20.20.70">
    <property type="entry name" value="Aldolase class I"/>
    <property type="match status" value="1"/>
</dbReference>
<dbReference type="SUPFAM" id="SSF51412">
    <property type="entry name" value="Inosine monophosphate dehydrogenase (IMPDH)"/>
    <property type="match status" value="1"/>
</dbReference>
<feature type="active site" description="Proton acceptor" evidence="13 14">
    <location>
        <position position="404"/>
    </location>
</feature>
<protein>
    <recommendedName>
        <fullName evidence="13 20">Inosine-5'-monophosphate dehydrogenase</fullName>
        <shortName evidence="13">IMP dehydrogenase</shortName>
        <shortName evidence="13">IMPD</shortName>
        <shortName evidence="13">IMPDH</shortName>
        <ecNumber evidence="13 20">1.1.1.205</ecNumber>
    </recommendedName>
</protein>
<evidence type="ECO:0000256" key="3">
    <source>
        <dbReference type="ARBA" id="ARBA00011881"/>
    </source>
</evidence>
<evidence type="ECO:0000256" key="20">
    <source>
        <dbReference type="RuleBase" id="RU003928"/>
    </source>
</evidence>
<evidence type="ECO:0000256" key="17">
    <source>
        <dbReference type="PIRSR" id="PIRSR000130-4"/>
    </source>
</evidence>
<evidence type="ECO:0000256" key="14">
    <source>
        <dbReference type="PIRSR" id="PIRSR000130-1"/>
    </source>
</evidence>
<dbReference type="PIRSF" id="PIRSF000130">
    <property type="entry name" value="IMPDH"/>
    <property type="match status" value="1"/>
</dbReference>
<comment type="caution">
    <text evidence="13">Lacks conserved residue(s) required for the propagation of feature annotation.</text>
</comment>
<evidence type="ECO:0000256" key="7">
    <source>
        <dbReference type="ARBA" id="ARBA00022755"/>
    </source>
</evidence>
<comment type="subunit">
    <text evidence="3 13">Homotetramer.</text>
</comment>
<gene>
    <name evidence="13 22" type="primary">guaB</name>
    <name evidence="22" type="ORF">KHA93_17550</name>
</gene>
<evidence type="ECO:0000256" key="13">
    <source>
        <dbReference type="HAMAP-Rule" id="MF_01964"/>
    </source>
</evidence>
<evidence type="ECO:0000313" key="23">
    <source>
        <dbReference type="Proteomes" id="UP000682713"/>
    </source>
</evidence>
<dbReference type="InterPro" id="IPR013785">
    <property type="entry name" value="Aldolase_TIM"/>
</dbReference>
<evidence type="ECO:0000256" key="16">
    <source>
        <dbReference type="PIRSR" id="PIRSR000130-3"/>
    </source>
</evidence>
<comment type="similarity">
    <text evidence="2 13 19">Belongs to the IMPDH/GMPR family.</text>
</comment>
<dbReference type="PROSITE" id="PS00487">
    <property type="entry name" value="IMP_DH_GMP_RED"/>
    <property type="match status" value="1"/>
</dbReference>
<comment type="pathway">
    <text evidence="13 20">Purine metabolism; XMP biosynthesis via de novo pathway; XMP from IMP: step 1/1.</text>
</comment>
<comment type="catalytic activity">
    <reaction evidence="12 13 20">
        <text>IMP + NAD(+) + H2O = XMP + NADH + H(+)</text>
        <dbReference type="Rhea" id="RHEA:11708"/>
        <dbReference type="ChEBI" id="CHEBI:15377"/>
        <dbReference type="ChEBI" id="CHEBI:15378"/>
        <dbReference type="ChEBI" id="CHEBI:57464"/>
        <dbReference type="ChEBI" id="CHEBI:57540"/>
        <dbReference type="ChEBI" id="CHEBI:57945"/>
        <dbReference type="ChEBI" id="CHEBI:58053"/>
        <dbReference type="EC" id="1.1.1.205"/>
    </reaction>
</comment>
<sequence length="488" mass="52795">MWESKFAKEGLTFDDVLLIPAKSEVLPKDVSLRVELTNTLKLNVPIISAGMDTVTESEMAISMARQGGLGIIHKNMSIEQQAEQVDKVKRSESGVITDPFFLTPEHKVYDAEHLMGKYRISGVPIVNNEEDRILVGIITNRDMRFIQDYSLLISDVMTKENLVTAPVGTSLSDAESILQQHRIEKLPLVDEKGVLQGLITIKDIEKVIEFPNSAKDEKGRLLVGAAVGVTKDTLKRVDLLVRSHVDVIVVDTAHGHSAGVISTVKEIRNQYPNLNIIAGNVATAEATAELFDAGADIVKVGIGPGSICTTRVVAGVGVPQITAVYDCATEARKRGKAIIADGGIKYSGDIVKALASGGHAVMLGSMLAGTSESPGDTEIFQGRRFKVYRGMGSEAAMEKGSKDRYFQEDAKKFVPEGIEGRLPYKGPLADTLYQLTGGLRSGMGYCGAASLQELRENSQFIRMTGAGLRESHPHDVQITKEAPNYSIS</sequence>
<evidence type="ECO:0000256" key="12">
    <source>
        <dbReference type="ARBA" id="ARBA00048028"/>
    </source>
</evidence>
<dbReference type="NCBIfam" id="TIGR01302">
    <property type="entry name" value="IMP_dehydrog"/>
    <property type="match status" value="1"/>
</dbReference>
<feature type="binding site" description="in other chain" evidence="13 17">
    <location>
        <position position="308"/>
    </location>
    <ligand>
        <name>K(+)</name>
        <dbReference type="ChEBI" id="CHEBI:29103"/>
        <note>ligand shared between two tetrameric partners</note>
    </ligand>
</feature>
<feature type="binding site" description="in other chain" evidence="13 17">
    <location>
        <position position="305"/>
    </location>
    <ligand>
        <name>K(+)</name>
        <dbReference type="ChEBI" id="CHEBI:29103"/>
        <note>ligand shared between two tetrameric partners</note>
    </ligand>
</feature>
<evidence type="ECO:0000256" key="2">
    <source>
        <dbReference type="ARBA" id="ARBA00005502"/>
    </source>
</evidence>
<dbReference type="GO" id="GO:0046872">
    <property type="term" value="F:metal ion binding"/>
    <property type="evidence" value="ECO:0007669"/>
    <property type="project" value="UniProtKB-UniRule"/>
</dbReference>
<feature type="binding site" evidence="13">
    <location>
        <position position="251"/>
    </location>
    <ligand>
        <name>NAD(+)</name>
        <dbReference type="ChEBI" id="CHEBI:57540"/>
    </ligand>
</feature>
<dbReference type="Proteomes" id="UP000682713">
    <property type="component" value="Unassembled WGS sequence"/>
</dbReference>
<feature type="domain" description="CBS" evidence="21">
    <location>
        <begin position="95"/>
        <end position="156"/>
    </location>
</feature>
<evidence type="ECO:0000256" key="9">
    <source>
        <dbReference type="ARBA" id="ARBA00023002"/>
    </source>
</evidence>
<keyword evidence="6 13" id="KW-0332">GMP biosynthesis</keyword>
<dbReference type="GO" id="GO:0000166">
    <property type="term" value="F:nucleotide binding"/>
    <property type="evidence" value="ECO:0007669"/>
    <property type="project" value="UniProtKB-UniRule"/>
</dbReference>
<feature type="binding site" evidence="13 15">
    <location>
        <begin position="388"/>
        <end position="392"/>
    </location>
    <ligand>
        <name>IMP</name>
        <dbReference type="ChEBI" id="CHEBI:58053"/>
    </ligand>
</feature>
<dbReference type="PANTHER" id="PTHR11911:SF111">
    <property type="entry name" value="INOSINE-5'-MONOPHOSPHATE DEHYDROGENASE"/>
    <property type="match status" value="1"/>
</dbReference>
<feature type="binding site" evidence="13 15">
    <location>
        <position position="306"/>
    </location>
    <ligand>
        <name>IMP</name>
        <dbReference type="ChEBI" id="CHEBI:58053"/>
    </ligand>
</feature>
<keyword evidence="11 18" id="KW-0129">CBS domain</keyword>
<evidence type="ECO:0000256" key="8">
    <source>
        <dbReference type="ARBA" id="ARBA00022958"/>
    </source>
</evidence>